<dbReference type="RefSeq" id="WP_054772762.1">
    <property type="nucleotide sequence ID" value="NZ_AP019782.1"/>
</dbReference>
<proteinExistence type="predicted"/>
<dbReference type="EMBL" id="AP019782">
    <property type="protein sequence ID" value="BBL69718.1"/>
    <property type="molecule type" value="Genomic_DNA"/>
</dbReference>
<reference evidence="3" key="1">
    <citation type="submission" date="2019-06" db="EMBL/GenBank/DDBJ databases">
        <title>Complete genome sequence of Methylogaea oryzae strain JCM16910.</title>
        <authorList>
            <person name="Asakawa S."/>
        </authorList>
    </citation>
    <scope>NUCLEOTIDE SEQUENCE</scope>
    <source>
        <strain evidence="3">E10</strain>
    </source>
</reference>
<feature type="compositionally biased region" description="Basic and acidic residues" evidence="2">
    <location>
        <begin position="1"/>
        <end position="16"/>
    </location>
</feature>
<organism evidence="3 4">
    <name type="scientific">Methylogaea oryzae</name>
    <dbReference type="NCBI Taxonomy" id="1295382"/>
    <lineage>
        <taxon>Bacteria</taxon>
        <taxon>Pseudomonadati</taxon>
        <taxon>Pseudomonadota</taxon>
        <taxon>Gammaproteobacteria</taxon>
        <taxon>Methylococcales</taxon>
        <taxon>Methylococcaceae</taxon>
        <taxon>Methylogaea</taxon>
    </lineage>
</organism>
<accession>A0A8D5AFV8</accession>
<name>A0A8D5AFV8_9GAMM</name>
<evidence type="ECO:0000256" key="2">
    <source>
        <dbReference type="SAM" id="MobiDB-lite"/>
    </source>
</evidence>
<protein>
    <recommendedName>
        <fullName evidence="5">DUF3102 domain-containing protein</fullName>
    </recommendedName>
</protein>
<feature type="region of interest" description="Disordered" evidence="2">
    <location>
        <begin position="1"/>
        <end position="23"/>
    </location>
</feature>
<evidence type="ECO:0000313" key="4">
    <source>
        <dbReference type="Proteomes" id="UP000824988"/>
    </source>
</evidence>
<evidence type="ECO:0000256" key="1">
    <source>
        <dbReference type="SAM" id="Coils"/>
    </source>
</evidence>
<dbReference type="KEGG" id="moz:MoryE10_03240"/>
<keyword evidence="1" id="KW-0175">Coiled coil</keyword>
<sequence length="325" mass="35950">MARTPKDTMPEQHIVTDADTPGLPAVSETASQVATADAVIMDSFDAIKAIGRIETAQFYATVAEKVIAETAISLKEGKKYKGLPYQDENGNTRHVATFDEFCEAFLGKSARRIQELMQNYNVLGPALYEQAEKLGLRQRDYNAIKALPADDQAIVKQAIEADDKDKVIDLLQDMAVRHRTEKEALAKQTQEAQETLESARRLSGKRQEEINKLQEELELLRTKEAKATPDEMRAQWRDVCQRAGGRVSVEALSLAATVRNMLAHTPDQTEFVAGVVAQAIRELRAIQDEHHLAEHPTGEDEIGAMIRQGLEETGLAARSTSEAEG</sequence>
<gene>
    <name evidence="3" type="ORF">MoryE10_03240</name>
</gene>
<dbReference type="AlphaFoldDB" id="A0A8D5AFV8"/>
<evidence type="ECO:0000313" key="3">
    <source>
        <dbReference type="EMBL" id="BBL69718.1"/>
    </source>
</evidence>
<dbReference type="Proteomes" id="UP000824988">
    <property type="component" value="Chromosome"/>
</dbReference>
<evidence type="ECO:0008006" key="5">
    <source>
        <dbReference type="Google" id="ProtNLM"/>
    </source>
</evidence>
<keyword evidence="4" id="KW-1185">Reference proteome</keyword>
<feature type="coiled-coil region" evidence="1">
    <location>
        <begin position="182"/>
        <end position="226"/>
    </location>
</feature>